<accession>A0A916ZI00</accession>
<proteinExistence type="predicted"/>
<feature type="region of interest" description="Disordered" evidence="1">
    <location>
        <begin position="1"/>
        <end position="102"/>
    </location>
</feature>
<sequence length="102" mass="10757">MRCGDRGRVSFASDMKAPRDGPWRSSCRGAPYGKVKGHRARECKSLESVKCREGGQKSIKPHAAGRGRSGGSDGRGARRGGGSGPGESPQAGHRSQILTIRP</sequence>
<reference evidence="2" key="2">
    <citation type="submission" date="2020-09" db="EMBL/GenBank/DDBJ databases">
        <authorList>
            <person name="Sun Q."/>
            <person name="Zhou Y."/>
        </authorList>
    </citation>
    <scope>NUCLEOTIDE SEQUENCE</scope>
    <source>
        <strain evidence="2">CGMCC 1.15367</strain>
    </source>
</reference>
<feature type="compositionally biased region" description="Gly residues" evidence="1">
    <location>
        <begin position="67"/>
        <end position="85"/>
    </location>
</feature>
<feature type="compositionally biased region" description="Basic and acidic residues" evidence="1">
    <location>
        <begin position="40"/>
        <end position="55"/>
    </location>
</feature>
<dbReference type="Proteomes" id="UP000644699">
    <property type="component" value="Unassembled WGS sequence"/>
</dbReference>
<protein>
    <submittedName>
        <fullName evidence="2">Uncharacterized protein</fullName>
    </submittedName>
</protein>
<reference evidence="2" key="1">
    <citation type="journal article" date="2014" name="Int. J. Syst. Evol. Microbiol.">
        <title>Complete genome sequence of Corynebacterium casei LMG S-19264T (=DSM 44701T), isolated from a smear-ripened cheese.</title>
        <authorList>
            <consortium name="US DOE Joint Genome Institute (JGI-PGF)"/>
            <person name="Walter F."/>
            <person name="Albersmeier A."/>
            <person name="Kalinowski J."/>
            <person name="Ruckert C."/>
        </authorList>
    </citation>
    <scope>NUCLEOTIDE SEQUENCE</scope>
    <source>
        <strain evidence="2">CGMCC 1.15367</strain>
    </source>
</reference>
<evidence type="ECO:0000256" key="1">
    <source>
        <dbReference type="SAM" id="MobiDB-lite"/>
    </source>
</evidence>
<dbReference type="EMBL" id="BMIQ01000002">
    <property type="protein sequence ID" value="GGD97306.1"/>
    <property type="molecule type" value="Genomic_DNA"/>
</dbReference>
<comment type="caution">
    <text evidence="2">The sequence shown here is derived from an EMBL/GenBank/DDBJ whole genome shotgun (WGS) entry which is preliminary data.</text>
</comment>
<organism evidence="2 3">
    <name type="scientific">Aureimonas endophytica</name>
    <dbReference type="NCBI Taxonomy" id="2027858"/>
    <lineage>
        <taxon>Bacteria</taxon>
        <taxon>Pseudomonadati</taxon>
        <taxon>Pseudomonadota</taxon>
        <taxon>Alphaproteobacteria</taxon>
        <taxon>Hyphomicrobiales</taxon>
        <taxon>Aurantimonadaceae</taxon>
        <taxon>Aureimonas</taxon>
    </lineage>
</organism>
<evidence type="ECO:0000313" key="2">
    <source>
        <dbReference type="EMBL" id="GGD97306.1"/>
    </source>
</evidence>
<keyword evidence="3" id="KW-1185">Reference proteome</keyword>
<evidence type="ECO:0000313" key="3">
    <source>
        <dbReference type="Proteomes" id="UP000644699"/>
    </source>
</evidence>
<name>A0A916ZI00_9HYPH</name>
<gene>
    <name evidence="2" type="ORF">GCM10011390_15120</name>
</gene>
<dbReference type="AlphaFoldDB" id="A0A916ZI00"/>